<dbReference type="Gene3D" id="1.10.1660.10">
    <property type="match status" value="1"/>
</dbReference>
<dbReference type="Pfam" id="PF13411">
    <property type="entry name" value="MerR_1"/>
    <property type="match status" value="1"/>
</dbReference>
<gene>
    <name evidence="3" type="ordered locus">Celgi_0883</name>
</gene>
<dbReference type="HOGENOM" id="CLU_045945_3_2_11"/>
<dbReference type="GO" id="GO:0003677">
    <property type="term" value="F:DNA binding"/>
    <property type="evidence" value="ECO:0007669"/>
    <property type="project" value="UniProtKB-KW"/>
</dbReference>
<dbReference type="Proteomes" id="UP000000485">
    <property type="component" value="Chromosome"/>
</dbReference>
<dbReference type="RefSeq" id="WP_013882921.1">
    <property type="nucleotide sequence ID" value="NC_015671.1"/>
</dbReference>
<dbReference type="InterPro" id="IPR000551">
    <property type="entry name" value="MerR-type_HTH_dom"/>
</dbReference>
<dbReference type="AlphaFoldDB" id="F7ZZY3"/>
<dbReference type="PANTHER" id="PTHR30204:SF97">
    <property type="entry name" value="MERR FAMILY REGULATORY PROTEIN"/>
    <property type="match status" value="1"/>
</dbReference>
<dbReference type="eggNOG" id="COG0789">
    <property type="taxonomic scope" value="Bacteria"/>
</dbReference>
<dbReference type="CDD" id="cd01104">
    <property type="entry name" value="HTH_MlrA-CarA"/>
    <property type="match status" value="1"/>
</dbReference>
<accession>F7ZZY3</accession>
<dbReference type="InterPro" id="IPR009061">
    <property type="entry name" value="DNA-bd_dom_put_sf"/>
</dbReference>
<evidence type="ECO:0000313" key="3">
    <source>
        <dbReference type="EMBL" id="AEI11402.1"/>
    </source>
</evidence>
<dbReference type="PROSITE" id="PS50937">
    <property type="entry name" value="HTH_MERR_2"/>
    <property type="match status" value="1"/>
</dbReference>
<organism evidence="3 4">
    <name type="scientific">Cellulomonas gilvus (strain ATCC 13127 / NRRL B-14078)</name>
    <name type="common">Cellvibrio gilvus</name>
    <dbReference type="NCBI Taxonomy" id="593907"/>
    <lineage>
        <taxon>Bacteria</taxon>
        <taxon>Bacillati</taxon>
        <taxon>Actinomycetota</taxon>
        <taxon>Actinomycetes</taxon>
        <taxon>Micrococcales</taxon>
        <taxon>Cellulomonadaceae</taxon>
        <taxon>Cellulomonas</taxon>
    </lineage>
</organism>
<feature type="domain" description="HTH merR-type" evidence="2">
    <location>
        <begin position="32"/>
        <end position="101"/>
    </location>
</feature>
<reference evidence="4" key="1">
    <citation type="submission" date="2011-04" db="EMBL/GenBank/DDBJ databases">
        <title>Complete sequence of Cellvibrio gilvus ATCC 13127.</title>
        <authorList>
            <person name="Lucas S."/>
            <person name="Han J."/>
            <person name="Lapidus A."/>
            <person name="Cheng J.-F."/>
            <person name="Goodwin L."/>
            <person name="Pitluck S."/>
            <person name="Peters L."/>
            <person name="Munk A."/>
            <person name="Detter J.C."/>
            <person name="Han C."/>
            <person name="Tapia R."/>
            <person name="Land M."/>
            <person name="Hauser L."/>
            <person name="Kyrpides N."/>
            <person name="Ivanova N."/>
            <person name="Ovchinnikova G."/>
            <person name="Pagani I."/>
            <person name="Mead D."/>
            <person name="Brumm P."/>
            <person name="Woyke T."/>
        </authorList>
    </citation>
    <scope>NUCLEOTIDE SEQUENCE [LARGE SCALE GENOMIC DNA]</scope>
    <source>
        <strain evidence="4">ATCC 13127 / NRRL B-14078</strain>
    </source>
</reference>
<dbReference type="OrthoDB" id="9800334at2"/>
<evidence type="ECO:0000313" key="4">
    <source>
        <dbReference type="Proteomes" id="UP000000485"/>
    </source>
</evidence>
<name>F7ZZY3_CELGA</name>
<dbReference type="SUPFAM" id="SSF46955">
    <property type="entry name" value="Putative DNA-binding domain"/>
    <property type="match status" value="1"/>
</dbReference>
<keyword evidence="4" id="KW-1185">Reference proteome</keyword>
<dbReference type="STRING" id="593907.Celgi_0883"/>
<dbReference type="SMART" id="SM00422">
    <property type="entry name" value="HTH_MERR"/>
    <property type="match status" value="1"/>
</dbReference>
<protein>
    <submittedName>
        <fullName evidence="3">Regulatory protein MerR</fullName>
    </submittedName>
</protein>
<dbReference type="PANTHER" id="PTHR30204">
    <property type="entry name" value="REDOX-CYCLING DRUG-SENSING TRANSCRIPTIONAL ACTIVATOR SOXR"/>
    <property type="match status" value="1"/>
</dbReference>
<dbReference type="GO" id="GO:0003700">
    <property type="term" value="F:DNA-binding transcription factor activity"/>
    <property type="evidence" value="ECO:0007669"/>
    <property type="project" value="InterPro"/>
</dbReference>
<proteinExistence type="predicted"/>
<evidence type="ECO:0000256" key="1">
    <source>
        <dbReference type="ARBA" id="ARBA00023125"/>
    </source>
</evidence>
<dbReference type="InterPro" id="IPR047057">
    <property type="entry name" value="MerR_fam"/>
</dbReference>
<dbReference type="EMBL" id="CP002665">
    <property type="protein sequence ID" value="AEI11402.1"/>
    <property type="molecule type" value="Genomic_DNA"/>
</dbReference>
<sequence length="324" mass="32776">MPLPSDDAVDGVVDPAGVDGAAAPGGAPVSGPLTVAAVAARLGVAPATLRTWDRRYGLGPSDRTAGSHRRYSAPDVERLLVMRRLTLDGVAPGDAARLARDTPLEAAPSALPVAGGGVAATPASLLDAALRGDRAACARLLALAPAAGLAEIETWWTGLVEPTLAEIARRTVVDRPGQDAGLVVRAGAVDALAAWAAPERPTAGIVLVLVPPGQDRPLVAHVLAAALVAGGVDARVVGGPTGRRHALELVFMTKPDALVTVSTRADADLSLVGHVADVHPDLVHVVMTPEGTAWVPGGPAVQRSRSFRGMLHEVLAVVAAGANG</sequence>
<dbReference type="KEGG" id="cga:Celgi_0883"/>
<evidence type="ECO:0000259" key="2">
    <source>
        <dbReference type="PROSITE" id="PS50937"/>
    </source>
</evidence>
<keyword evidence="1" id="KW-0238">DNA-binding</keyword>